<evidence type="ECO:0000256" key="1">
    <source>
        <dbReference type="SAM" id="SignalP"/>
    </source>
</evidence>
<feature type="chain" id="PRO_5047061563" evidence="1">
    <location>
        <begin position="27"/>
        <end position="181"/>
    </location>
</feature>
<feature type="domain" description="SnoaL-like" evidence="2">
    <location>
        <begin position="48"/>
        <end position="159"/>
    </location>
</feature>
<protein>
    <submittedName>
        <fullName evidence="3">Nuclear transport factor 2 family protein</fullName>
    </submittedName>
</protein>
<organism evidence="3 4">
    <name type="scientific">Roseateles aquae</name>
    <dbReference type="NCBI Taxonomy" id="3077235"/>
    <lineage>
        <taxon>Bacteria</taxon>
        <taxon>Pseudomonadati</taxon>
        <taxon>Pseudomonadota</taxon>
        <taxon>Betaproteobacteria</taxon>
        <taxon>Burkholderiales</taxon>
        <taxon>Sphaerotilaceae</taxon>
        <taxon>Roseateles</taxon>
    </lineage>
</organism>
<evidence type="ECO:0000313" key="4">
    <source>
        <dbReference type="Proteomes" id="UP001246372"/>
    </source>
</evidence>
<dbReference type="EMBL" id="JAVXZY010000006">
    <property type="protein sequence ID" value="MDT9000750.1"/>
    <property type="molecule type" value="Genomic_DNA"/>
</dbReference>
<feature type="signal peptide" evidence="1">
    <location>
        <begin position="1"/>
        <end position="26"/>
    </location>
</feature>
<dbReference type="Gene3D" id="3.10.450.50">
    <property type="match status" value="1"/>
</dbReference>
<keyword evidence="1" id="KW-0732">Signal</keyword>
<keyword evidence="4" id="KW-1185">Reference proteome</keyword>
<evidence type="ECO:0000259" key="2">
    <source>
        <dbReference type="Pfam" id="PF12680"/>
    </source>
</evidence>
<proteinExistence type="predicted"/>
<dbReference type="SUPFAM" id="SSF54427">
    <property type="entry name" value="NTF2-like"/>
    <property type="match status" value="1"/>
</dbReference>
<reference evidence="3" key="1">
    <citation type="submission" date="2023-09" db="EMBL/GenBank/DDBJ databases">
        <title>Paucibacter sp. APW11 Genome sequencing and assembly.</title>
        <authorList>
            <person name="Kim I."/>
        </authorList>
    </citation>
    <scope>NUCLEOTIDE SEQUENCE</scope>
    <source>
        <strain evidence="3">APW11</strain>
    </source>
</reference>
<evidence type="ECO:0000313" key="3">
    <source>
        <dbReference type="EMBL" id="MDT9000750.1"/>
    </source>
</evidence>
<name>A0ABU3PDS3_9BURK</name>
<dbReference type="Proteomes" id="UP001246372">
    <property type="component" value="Unassembled WGS sequence"/>
</dbReference>
<comment type="caution">
    <text evidence="3">The sequence shown here is derived from an EMBL/GenBank/DDBJ whole genome shotgun (WGS) entry which is preliminary data.</text>
</comment>
<accession>A0ABU3PDS3</accession>
<sequence length="181" mass="19717">MNLRTPLFALSASALVALLAASPCQAAESGSAKPPSFEAQSAATQAVAERYLRAYVAKDWDALGAELAEQGSFHDAAARLVFGELHPRGRKAVLDYFRQVYSVLTTHEFKLERAFFSGDYAVFSAVADWSFAPSGQPAVRSKTPIVITLRVQNGQVLEHVDLTDYHPYLAAYRDALAAQPR</sequence>
<dbReference type="InterPro" id="IPR037401">
    <property type="entry name" value="SnoaL-like"/>
</dbReference>
<gene>
    <name evidence="3" type="ORF">RQP53_15850</name>
</gene>
<dbReference type="RefSeq" id="WP_315651615.1">
    <property type="nucleotide sequence ID" value="NZ_JAVXZY010000006.1"/>
</dbReference>
<dbReference type="InterPro" id="IPR032710">
    <property type="entry name" value="NTF2-like_dom_sf"/>
</dbReference>
<dbReference type="Pfam" id="PF12680">
    <property type="entry name" value="SnoaL_2"/>
    <property type="match status" value="1"/>
</dbReference>